<evidence type="ECO:0000256" key="1">
    <source>
        <dbReference type="SAM" id="MobiDB-lite"/>
    </source>
</evidence>
<gene>
    <name evidence="2" type="ORF">BN869_000008691_1</name>
</gene>
<dbReference type="PANTHER" id="PTHR41677">
    <property type="entry name" value="YALI0B19030P"/>
    <property type="match status" value="1"/>
</dbReference>
<name>A0A0B7K5I2_BIOOC</name>
<sequence length="333" mass="37080">MAAAAVSIPRTPPKVVGPTTKGPTRPTEQLPQYIVEEGLSYEPVEFNATKHLQLEDPGRLYTMREIGLEGQGISNTAASEPFSLFSPAAIKQMRAEIFSPSVLSNCQYASTFATNMIRCYGPKLGPFIFDAWNSPEVLAHISKIAGVELVPALDFETGHVNVWINKGEEATPGKSAFSWHYDSYPFVCVTMLSDCTGMTGGETAMRTGNGDIMKVRGPAMGTAVVMQGRYIEHAALAASGVPERIAMVTSFRPKNPLIRDETILTGSRPITHRSMMYFQYSQYRLEIIRDRSDAALKKIRERERFGREFDIDAMREYLTEQRAYLESMLDELV</sequence>
<evidence type="ECO:0008006" key="3">
    <source>
        <dbReference type="Google" id="ProtNLM"/>
    </source>
</evidence>
<dbReference type="EMBL" id="CDPU01000029">
    <property type="protein sequence ID" value="CEO52633.1"/>
    <property type="molecule type" value="Genomic_DNA"/>
</dbReference>
<accession>A0A0B7K5I2</accession>
<organism evidence="2">
    <name type="scientific">Bionectria ochroleuca</name>
    <name type="common">Gliocladium roseum</name>
    <dbReference type="NCBI Taxonomy" id="29856"/>
    <lineage>
        <taxon>Eukaryota</taxon>
        <taxon>Fungi</taxon>
        <taxon>Dikarya</taxon>
        <taxon>Ascomycota</taxon>
        <taxon>Pezizomycotina</taxon>
        <taxon>Sordariomycetes</taxon>
        <taxon>Hypocreomycetidae</taxon>
        <taxon>Hypocreales</taxon>
        <taxon>Bionectriaceae</taxon>
        <taxon>Clonostachys</taxon>
    </lineage>
</organism>
<dbReference type="SUPFAM" id="SSF51197">
    <property type="entry name" value="Clavaminate synthase-like"/>
    <property type="match status" value="1"/>
</dbReference>
<dbReference type="AlphaFoldDB" id="A0A0B7K5I2"/>
<proteinExistence type="predicted"/>
<protein>
    <recommendedName>
        <fullName evidence="3">Fe2OG dioxygenase domain-containing protein</fullName>
    </recommendedName>
</protein>
<evidence type="ECO:0000313" key="2">
    <source>
        <dbReference type="EMBL" id="CEO52633.1"/>
    </source>
</evidence>
<reference evidence="2" key="1">
    <citation type="submission" date="2015-01" db="EMBL/GenBank/DDBJ databases">
        <authorList>
            <person name="Durling Mikael"/>
        </authorList>
    </citation>
    <scope>NUCLEOTIDE SEQUENCE</scope>
</reference>
<dbReference type="PANTHER" id="PTHR41677:SF1">
    <property type="entry name" value="FE2OG DIOXYGENASE DOMAIN-CONTAINING PROTEIN"/>
    <property type="match status" value="1"/>
</dbReference>
<feature type="region of interest" description="Disordered" evidence="1">
    <location>
        <begin position="1"/>
        <end position="27"/>
    </location>
</feature>